<proteinExistence type="predicted"/>
<reference evidence="1" key="1">
    <citation type="submission" date="2014-11" db="EMBL/GenBank/DDBJ databases">
        <authorList>
            <person name="Amaro Gonzalez C."/>
        </authorList>
    </citation>
    <scope>NUCLEOTIDE SEQUENCE</scope>
</reference>
<name>A0A0E9WNM1_ANGAN</name>
<evidence type="ECO:0000313" key="1">
    <source>
        <dbReference type="EMBL" id="JAH91876.1"/>
    </source>
</evidence>
<dbReference type="AlphaFoldDB" id="A0A0E9WNM1"/>
<sequence>MKVCFITWKRLIPPICSDRAAGLCLEYSLTFQQYLSKKSWKTTVILFMSFYSGPKFIFMFSEYHHYNFGQKIFV</sequence>
<organism evidence="1">
    <name type="scientific">Anguilla anguilla</name>
    <name type="common">European freshwater eel</name>
    <name type="synonym">Muraena anguilla</name>
    <dbReference type="NCBI Taxonomy" id="7936"/>
    <lineage>
        <taxon>Eukaryota</taxon>
        <taxon>Metazoa</taxon>
        <taxon>Chordata</taxon>
        <taxon>Craniata</taxon>
        <taxon>Vertebrata</taxon>
        <taxon>Euteleostomi</taxon>
        <taxon>Actinopterygii</taxon>
        <taxon>Neopterygii</taxon>
        <taxon>Teleostei</taxon>
        <taxon>Anguilliformes</taxon>
        <taxon>Anguillidae</taxon>
        <taxon>Anguilla</taxon>
    </lineage>
</organism>
<dbReference type="EMBL" id="GBXM01016701">
    <property type="protein sequence ID" value="JAH91876.1"/>
    <property type="molecule type" value="Transcribed_RNA"/>
</dbReference>
<reference evidence="1" key="2">
    <citation type="journal article" date="2015" name="Fish Shellfish Immunol.">
        <title>Early steps in the European eel (Anguilla anguilla)-Vibrio vulnificus interaction in the gills: Role of the RtxA13 toxin.</title>
        <authorList>
            <person name="Callol A."/>
            <person name="Pajuelo D."/>
            <person name="Ebbesson L."/>
            <person name="Teles M."/>
            <person name="MacKenzie S."/>
            <person name="Amaro C."/>
        </authorList>
    </citation>
    <scope>NUCLEOTIDE SEQUENCE</scope>
</reference>
<protein>
    <submittedName>
        <fullName evidence="1">Uncharacterized protein</fullName>
    </submittedName>
</protein>
<accession>A0A0E9WNM1</accession>